<dbReference type="RefSeq" id="WP_183324760.1">
    <property type="nucleotide sequence ID" value="NZ_JACHXP010000005.1"/>
</dbReference>
<dbReference type="EMBL" id="JACHXP010000005">
    <property type="protein sequence ID" value="MBB3190012.1"/>
    <property type="molecule type" value="Genomic_DNA"/>
</dbReference>
<comment type="caution">
    <text evidence="1">The sequence shown here is derived from an EMBL/GenBank/DDBJ whole genome shotgun (WGS) entry which is preliminary data.</text>
</comment>
<dbReference type="Proteomes" id="UP000547614">
    <property type="component" value="Unassembled WGS sequence"/>
</dbReference>
<gene>
    <name evidence="1" type="ORF">FHR94_001243</name>
</gene>
<organism evidence="1 2">
    <name type="scientific">Halomonas cerina</name>
    <dbReference type="NCBI Taxonomy" id="447424"/>
    <lineage>
        <taxon>Bacteria</taxon>
        <taxon>Pseudomonadati</taxon>
        <taxon>Pseudomonadota</taxon>
        <taxon>Gammaproteobacteria</taxon>
        <taxon>Oceanospirillales</taxon>
        <taxon>Halomonadaceae</taxon>
        <taxon>Halomonas</taxon>
    </lineage>
</organism>
<accession>A0A839V3Q7</accession>
<reference evidence="1 2" key="1">
    <citation type="submission" date="2020-08" db="EMBL/GenBank/DDBJ databases">
        <title>Genomic Encyclopedia of Type Strains, Phase III (KMG-III): the genomes of soil and plant-associated and newly described type strains.</title>
        <authorList>
            <person name="Whitman W."/>
        </authorList>
    </citation>
    <scope>NUCLEOTIDE SEQUENCE [LARGE SCALE GENOMIC DNA]</scope>
    <source>
        <strain evidence="1 2">CECT 7282</strain>
    </source>
</reference>
<name>A0A839V3Q7_9GAMM</name>
<protein>
    <submittedName>
        <fullName evidence="1">Uncharacterized protein</fullName>
    </submittedName>
</protein>
<evidence type="ECO:0000313" key="1">
    <source>
        <dbReference type="EMBL" id="MBB3190012.1"/>
    </source>
</evidence>
<evidence type="ECO:0000313" key="2">
    <source>
        <dbReference type="Proteomes" id="UP000547614"/>
    </source>
</evidence>
<proteinExistence type="predicted"/>
<dbReference type="AlphaFoldDB" id="A0A839V3Q7"/>
<keyword evidence="2" id="KW-1185">Reference proteome</keyword>
<sequence length="85" mass="9792">MSHHQSTPGMCLEVRDMNWRLTHMVNANSGVVCKSYLDDTLPFGRFETTVECLAPFTRQDREADYAEAWAFFEAEKRPSSKCITE</sequence>